<dbReference type="Proteomes" id="UP001499854">
    <property type="component" value="Unassembled WGS sequence"/>
</dbReference>
<dbReference type="InterPro" id="IPR007137">
    <property type="entry name" value="DUF348"/>
</dbReference>
<dbReference type="SMART" id="SM01208">
    <property type="entry name" value="G5"/>
    <property type="match status" value="1"/>
</dbReference>
<dbReference type="InterPro" id="IPR023346">
    <property type="entry name" value="Lysozyme-like_dom_sf"/>
</dbReference>
<evidence type="ECO:0000259" key="5">
    <source>
        <dbReference type="PROSITE" id="PS51109"/>
    </source>
</evidence>
<accession>A0ABN2QBK2</accession>
<dbReference type="PROSITE" id="PS51109">
    <property type="entry name" value="G5"/>
    <property type="match status" value="1"/>
</dbReference>
<keyword evidence="3" id="KW-0378">Hydrolase</keyword>
<evidence type="ECO:0000256" key="4">
    <source>
        <dbReference type="SAM" id="Phobius"/>
    </source>
</evidence>
<keyword evidence="2" id="KW-0732">Signal</keyword>
<organism evidence="6 7">
    <name type="scientific">Catenulispora subtropica</name>
    <dbReference type="NCBI Taxonomy" id="450798"/>
    <lineage>
        <taxon>Bacteria</taxon>
        <taxon>Bacillati</taxon>
        <taxon>Actinomycetota</taxon>
        <taxon>Actinomycetes</taxon>
        <taxon>Catenulisporales</taxon>
        <taxon>Catenulisporaceae</taxon>
        <taxon>Catenulispora</taxon>
    </lineage>
</organism>
<evidence type="ECO:0000256" key="2">
    <source>
        <dbReference type="ARBA" id="ARBA00022729"/>
    </source>
</evidence>
<dbReference type="InterPro" id="IPR010618">
    <property type="entry name" value="RPF"/>
</dbReference>
<keyword evidence="4" id="KW-0472">Membrane</keyword>
<name>A0ABN2QBK2_9ACTN</name>
<evidence type="ECO:0000256" key="1">
    <source>
        <dbReference type="ARBA" id="ARBA00010830"/>
    </source>
</evidence>
<comment type="similarity">
    <text evidence="1">Belongs to the transglycosylase family. Rpf subfamily.</text>
</comment>
<keyword evidence="7" id="KW-1185">Reference proteome</keyword>
<dbReference type="Pfam" id="PF03990">
    <property type="entry name" value="DUF348"/>
    <property type="match status" value="3"/>
</dbReference>
<feature type="domain" description="G5" evidence="5">
    <location>
        <begin position="208"/>
        <end position="288"/>
    </location>
</feature>
<evidence type="ECO:0000313" key="7">
    <source>
        <dbReference type="Proteomes" id="UP001499854"/>
    </source>
</evidence>
<keyword evidence="4" id="KW-0812">Transmembrane</keyword>
<evidence type="ECO:0000313" key="6">
    <source>
        <dbReference type="EMBL" id="GAA1948967.1"/>
    </source>
</evidence>
<dbReference type="PANTHER" id="PTHR39160">
    <property type="entry name" value="CELL WALL-BINDING PROTEIN YOCH"/>
    <property type="match status" value="1"/>
</dbReference>
<dbReference type="CDD" id="cd13925">
    <property type="entry name" value="RPF"/>
    <property type="match status" value="1"/>
</dbReference>
<dbReference type="EMBL" id="BAAAQM010000001">
    <property type="protein sequence ID" value="GAA1948967.1"/>
    <property type="molecule type" value="Genomic_DNA"/>
</dbReference>
<dbReference type="Pfam" id="PF07501">
    <property type="entry name" value="G5"/>
    <property type="match status" value="1"/>
</dbReference>
<dbReference type="Pfam" id="PF06737">
    <property type="entry name" value="Transglycosylas"/>
    <property type="match status" value="1"/>
</dbReference>
<comment type="caution">
    <text evidence="6">The sequence shown here is derived from an EMBL/GenBank/DDBJ whole genome shotgun (WGS) entry which is preliminary data.</text>
</comment>
<dbReference type="PANTHER" id="PTHR39160:SF4">
    <property type="entry name" value="RESUSCITATION-PROMOTING FACTOR RPFB"/>
    <property type="match status" value="1"/>
</dbReference>
<evidence type="ECO:0000256" key="3">
    <source>
        <dbReference type="ARBA" id="ARBA00022801"/>
    </source>
</evidence>
<feature type="transmembrane region" description="Helical" evidence="4">
    <location>
        <begin position="20"/>
        <end position="39"/>
    </location>
</feature>
<sequence>MSSRRSASRHSEGSKAKVRAVQGTVLLGLVGGVGAYVGFEKTVHITVDGQERTIHTFDSKVSDVLKAQGITPGEHDSVAPAPSEHLVDGEHIAVNYGRQLDVTVDGKDSKIWTTGNTVAEAMDGLGLHGANPYVSVNRDQPIGRQGLAFEIRTRRHVNILVDGKSIPMDTTAPTVAQALSEAGVTLAGQDTANPDPASFPGDGQNITVERITGTQETKQEAIAFSTTEQQDPTAYVGSRKTVTQGVPGVQEVVYAYQTVNGVKQPPKVVSKNVTKQPVNAVVKVGTKPVPNTVAGADNLNWAGLAKCESGGNPKSVGGGGLYFGLYQFSPSTWAAMGGSGLPSNATPEEQTYRAKLLYVRSGAGQWPVCGRNLFT</sequence>
<gene>
    <name evidence="6" type="primary">rpfB</name>
    <name evidence="6" type="ORF">GCM10009838_00030</name>
</gene>
<reference evidence="6 7" key="1">
    <citation type="journal article" date="2019" name="Int. J. Syst. Evol. Microbiol.">
        <title>The Global Catalogue of Microorganisms (GCM) 10K type strain sequencing project: providing services to taxonomists for standard genome sequencing and annotation.</title>
        <authorList>
            <consortium name="The Broad Institute Genomics Platform"/>
            <consortium name="The Broad Institute Genome Sequencing Center for Infectious Disease"/>
            <person name="Wu L."/>
            <person name="Ma J."/>
        </authorList>
    </citation>
    <scope>NUCLEOTIDE SEQUENCE [LARGE SCALE GENOMIC DNA]</scope>
    <source>
        <strain evidence="6 7">JCM 16013</strain>
    </source>
</reference>
<dbReference type="Gene3D" id="2.20.230.10">
    <property type="entry name" value="Resuscitation-promoting factor rpfb"/>
    <property type="match status" value="1"/>
</dbReference>
<protein>
    <submittedName>
        <fullName evidence="6">Resuscitation-promoting factor protein RpfB</fullName>
    </submittedName>
</protein>
<keyword evidence="4" id="KW-1133">Transmembrane helix</keyword>
<dbReference type="InterPro" id="IPR051933">
    <property type="entry name" value="Resuscitation_pf_RpfB"/>
</dbReference>
<dbReference type="RefSeq" id="WP_344654766.1">
    <property type="nucleotide sequence ID" value="NZ_BAAAQM010000001.1"/>
</dbReference>
<dbReference type="Gene3D" id="1.10.530.10">
    <property type="match status" value="1"/>
</dbReference>
<proteinExistence type="inferred from homology"/>
<dbReference type="InterPro" id="IPR011098">
    <property type="entry name" value="G5_dom"/>
</dbReference>
<dbReference type="SUPFAM" id="SSF53955">
    <property type="entry name" value="Lysozyme-like"/>
    <property type="match status" value="1"/>
</dbReference>